<dbReference type="InterPro" id="IPR036938">
    <property type="entry name" value="PAP2/HPO_sf"/>
</dbReference>
<dbReference type="GO" id="GO:0016020">
    <property type="term" value="C:membrane"/>
    <property type="evidence" value="ECO:0007669"/>
    <property type="project" value="UniProtKB-SubCell"/>
</dbReference>
<evidence type="ECO:0000256" key="1">
    <source>
        <dbReference type="ARBA" id="ARBA00004141"/>
    </source>
</evidence>
<dbReference type="RefSeq" id="WP_146977408.1">
    <property type="nucleotide sequence ID" value="NZ_VOSL01000146.1"/>
</dbReference>
<name>A0A5C6WXL0_9DELT</name>
<feature type="chain" id="PRO_5023114906" evidence="7">
    <location>
        <begin position="26"/>
        <end position="346"/>
    </location>
</feature>
<accession>A0A5C6WXL0</accession>
<dbReference type="GO" id="GO:0008195">
    <property type="term" value="F:phosphatidate phosphatase activity"/>
    <property type="evidence" value="ECO:0007669"/>
    <property type="project" value="TreeGrafter"/>
</dbReference>
<dbReference type="Pfam" id="PF01569">
    <property type="entry name" value="PAP2"/>
    <property type="match status" value="1"/>
</dbReference>
<dbReference type="InterPro" id="IPR043216">
    <property type="entry name" value="PAP-like"/>
</dbReference>
<dbReference type="AlphaFoldDB" id="A0A5C6WXL0"/>
<dbReference type="InterPro" id="IPR000326">
    <property type="entry name" value="PAP2/HPO"/>
</dbReference>
<evidence type="ECO:0000256" key="2">
    <source>
        <dbReference type="ARBA" id="ARBA00008816"/>
    </source>
</evidence>
<feature type="signal peptide" evidence="7">
    <location>
        <begin position="1"/>
        <end position="25"/>
    </location>
</feature>
<reference evidence="9 10" key="1">
    <citation type="submission" date="2019-08" db="EMBL/GenBank/DDBJ databases">
        <title>Bradymonadales sp. TMQ2.</title>
        <authorList>
            <person name="Liang Q."/>
        </authorList>
    </citation>
    <scope>NUCLEOTIDE SEQUENCE [LARGE SCALE GENOMIC DNA]</scope>
    <source>
        <strain evidence="9 10">TMQ2</strain>
    </source>
</reference>
<dbReference type="EMBL" id="VOSL01000146">
    <property type="protein sequence ID" value="TXD31704.1"/>
    <property type="molecule type" value="Genomic_DNA"/>
</dbReference>
<keyword evidence="4" id="KW-1133">Transmembrane helix</keyword>
<dbReference type="Proteomes" id="UP000321046">
    <property type="component" value="Unassembled WGS sequence"/>
</dbReference>
<dbReference type="OrthoDB" id="5493667at2"/>
<evidence type="ECO:0000313" key="9">
    <source>
        <dbReference type="EMBL" id="TXD31704.1"/>
    </source>
</evidence>
<dbReference type="SMART" id="SM00014">
    <property type="entry name" value="acidPPc"/>
    <property type="match status" value="1"/>
</dbReference>
<evidence type="ECO:0000256" key="7">
    <source>
        <dbReference type="SAM" id="SignalP"/>
    </source>
</evidence>
<dbReference type="GO" id="GO:0046839">
    <property type="term" value="P:phospholipid dephosphorylation"/>
    <property type="evidence" value="ECO:0007669"/>
    <property type="project" value="TreeGrafter"/>
</dbReference>
<gene>
    <name evidence="9" type="ORF">FRC96_20575</name>
</gene>
<evidence type="ECO:0000256" key="3">
    <source>
        <dbReference type="ARBA" id="ARBA00022692"/>
    </source>
</evidence>
<dbReference type="GO" id="GO:0006644">
    <property type="term" value="P:phospholipid metabolic process"/>
    <property type="evidence" value="ECO:0007669"/>
    <property type="project" value="InterPro"/>
</dbReference>
<dbReference type="Gene3D" id="1.20.144.10">
    <property type="entry name" value="Phosphatidic acid phosphatase type 2/haloperoxidase"/>
    <property type="match status" value="1"/>
</dbReference>
<dbReference type="PANTHER" id="PTHR10165">
    <property type="entry name" value="LIPID PHOSPHATE PHOSPHATASE"/>
    <property type="match status" value="1"/>
</dbReference>
<keyword evidence="5" id="KW-0472">Membrane</keyword>
<evidence type="ECO:0000256" key="5">
    <source>
        <dbReference type="ARBA" id="ARBA00023136"/>
    </source>
</evidence>
<comment type="similarity">
    <text evidence="2">Belongs to the PA-phosphatase related phosphoesterase family.</text>
</comment>
<evidence type="ECO:0000313" key="10">
    <source>
        <dbReference type="Proteomes" id="UP000321046"/>
    </source>
</evidence>
<dbReference type="PANTHER" id="PTHR10165:SF35">
    <property type="entry name" value="RE23632P"/>
    <property type="match status" value="1"/>
</dbReference>
<evidence type="ECO:0000256" key="6">
    <source>
        <dbReference type="SAM" id="MobiDB-lite"/>
    </source>
</evidence>
<feature type="region of interest" description="Disordered" evidence="6">
    <location>
        <begin position="307"/>
        <end position="331"/>
    </location>
</feature>
<feature type="domain" description="Phosphatidic acid phosphatase type 2/haloperoxidase" evidence="8">
    <location>
        <begin position="162"/>
        <end position="292"/>
    </location>
</feature>
<keyword evidence="7" id="KW-0732">Signal</keyword>
<keyword evidence="3" id="KW-0812">Transmembrane</keyword>
<dbReference type="SUPFAM" id="SSF48317">
    <property type="entry name" value="Acid phosphatase/Vanadium-dependent haloperoxidase"/>
    <property type="match status" value="1"/>
</dbReference>
<protein>
    <submittedName>
        <fullName evidence="9">Phosphatase PAP2 family protein</fullName>
    </submittedName>
</protein>
<evidence type="ECO:0000259" key="8">
    <source>
        <dbReference type="SMART" id="SM00014"/>
    </source>
</evidence>
<evidence type="ECO:0000256" key="4">
    <source>
        <dbReference type="ARBA" id="ARBA00022989"/>
    </source>
</evidence>
<proteinExistence type="inferred from homology"/>
<comment type="caution">
    <text evidence="9">The sequence shown here is derived from an EMBL/GenBank/DDBJ whole genome shotgun (WGS) entry which is preliminary data.</text>
</comment>
<comment type="subcellular location">
    <subcellularLocation>
        <location evidence="1">Membrane</location>
        <topology evidence="1">Multi-pass membrane protein</topology>
    </subcellularLocation>
</comment>
<sequence>MILTRPHLSALFAALLFVFSSPALTLAQQPVGEAGPAAEVSPPPSTASTIPLTRTYSPVALGTIGVLFPTSAVITVFGGRLFEAPVPAMGAPTPGSLDYRVAENFHGDLESGAPFLGGIPDYGGYALSALPVLYYGLGAGWTGLTGQKLYPWQGPYHLHSTMAYLESFTWTALLTNAAKFFVGRARPYVALERRAYGWHGGEDYLSFFSGHSSLSFAAATFLARDISDGLYHRVLVDAEPTERFLLGRALPYTLLYGAATTVAVSRLYDQKHFLSDVVVGAAVGTLISTLVYNTRFDARGVPHTRRGLALDVAPSPTPEPAQARASSSIDDGRGVAADQRLDLVIP</sequence>
<organism evidence="9 10">
    <name type="scientific">Lujinxingia vulgaris</name>
    <dbReference type="NCBI Taxonomy" id="2600176"/>
    <lineage>
        <taxon>Bacteria</taxon>
        <taxon>Deltaproteobacteria</taxon>
        <taxon>Bradymonadales</taxon>
        <taxon>Lujinxingiaceae</taxon>
        <taxon>Lujinxingia</taxon>
    </lineage>
</organism>